<evidence type="ECO:0000256" key="1">
    <source>
        <dbReference type="SAM" id="Phobius"/>
    </source>
</evidence>
<feature type="non-terminal residue" evidence="2">
    <location>
        <position position="81"/>
    </location>
</feature>
<accession>A0A0F9D646</accession>
<feature type="transmembrane region" description="Helical" evidence="1">
    <location>
        <begin position="12"/>
        <end position="32"/>
    </location>
</feature>
<dbReference type="Gene3D" id="1.10.730.10">
    <property type="entry name" value="Isoleucyl-tRNA Synthetase, Domain 1"/>
    <property type="match status" value="1"/>
</dbReference>
<proteinExistence type="predicted"/>
<keyword evidence="1" id="KW-0472">Membrane</keyword>
<organism evidence="2">
    <name type="scientific">marine sediment metagenome</name>
    <dbReference type="NCBI Taxonomy" id="412755"/>
    <lineage>
        <taxon>unclassified sequences</taxon>
        <taxon>metagenomes</taxon>
        <taxon>ecological metagenomes</taxon>
    </lineage>
</organism>
<keyword evidence="1" id="KW-0812">Transmembrane</keyword>
<feature type="transmembrane region" description="Helical" evidence="1">
    <location>
        <begin position="52"/>
        <end position="73"/>
    </location>
</feature>
<dbReference type="AlphaFoldDB" id="A0A0F9D646"/>
<reference evidence="2" key="1">
    <citation type="journal article" date="2015" name="Nature">
        <title>Complex archaea that bridge the gap between prokaryotes and eukaryotes.</title>
        <authorList>
            <person name="Spang A."/>
            <person name="Saw J.H."/>
            <person name="Jorgensen S.L."/>
            <person name="Zaremba-Niedzwiedzka K."/>
            <person name="Martijn J."/>
            <person name="Lind A.E."/>
            <person name="van Eijk R."/>
            <person name="Schleper C."/>
            <person name="Guy L."/>
            <person name="Ettema T.J."/>
        </authorList>
    </citation>
    <scope>NUCLEOTIDE SEQUENCE</scope>
</reference>
<evidence type="ECO:0000313" key="2">
    <source>
        <dbReference type="EMBL" id="KKL49176.1"/>
    </source>
</evidence>
<sequence>MDGDFEFEGWTFLIFFTGCFILGILNALRWYFFTASPPGNVRRFSEKLVAEVARRFLLTLWNVYSFFVTYANIDHFTPSSK</sequence>
<dbReference type="EMBL" id="LAZR01033055">
    <property type="protein sequence ID" value="KKL49176.1"/>
    <property type="molecule type" value="Genomic_DNA"/>
</dbReference>
<protein>
    <submittedName>
        <fullName evidence="2">Uncharacterized protein</fullName>
    </submittedName>
</protein>
<comment type="caution">
    <text evidence="2">The sequence shown here is derived from an EMBL/GenBank/DDBJ whole genome shotgun (WGS) entry which is preliminary data.</text>
</comment>
<name>A0A0F9D646_9ZZZZ</name>
<keyword evidence="1" id="KW-1133">Transmembrane helix</keyword>
<gene>
    <name evidence="2" type="ORF">LCGC14_2318160</name>
</gene>